<dbReference type="PANTHER" id="PTHR11785">
    <property type="entry name" value="AMINO ACID TRANSPORTER"/>
    <property type="match status" value="1"/>
</dbReference>
<protein>
    <submittedName>
        <fullName evidence="7">Amino acid permease-domain-containing protein</fullName>
    </submittedName>
</protein>
<dbReference type="EMBL" id="JAQQWI010000006">
    <property type="protein sequence ID" value="KAK8033729.1"/>
    <property type="molecule type" value="Genomic_DNA"/>
</dbReference>
<proteinExistence type="predicted"/>
<comment type="caution">
    <text evidence="7">The sequence shown here is derived from an EMBL/GenBank/DDBJ whole genome shotgun (WGS) entry which is preliminary data.</text>
</comment>
<keyword evidence="4 6" id="KW-0472">Membrane</keyword>
<dbReference type="Proteomes" id="UP001396898">
    <property type="component" value="Unassembled WGS sequence"/>
</dbReference>
<feature type="transmembrane region" description="Helical" evidence="6">
    <location>
        <begin position="303"/>
        <end position="326"/>
    </location>
</feature>
<evidence type="ECO:0000256" key="4">
    <source>
        <dbReference type="ARBA" id="ARBA00023136"/>
    </source>
</evidence>
<reference evidence="7 8" key="1">
    <citation type="submission" date="2023-01" db="EMBL/GenBank/DDBJ databases">
        <title>Analysis of 21 Apiospora genomes using comparative genomics revels a genus with tremendous synthesis potential of carbohydrate active enzymes and secondary metabolites.</title>
        <authorList>
            <person name="Sorensen T."/>
        </authorList>
    </citation>
    <scope>NUCLEOTIDE SEQUENCE [LARGE SCALE GENOMIC DNA]</scope>
    <source>
        <strain evidence="7 8">CBS 20057</strain>
    </source>
</reference>
<dbReference type="InterPro" id="IPR050598">
    <property type="entry name" value="AminoAcid_Transporter"/>
</dbReference>
<evidence type="ECO:0000256" key="5">
    <source>
        <dbReference type="SAM" id="MobiDB-lite"/>
    </source>
</evidence>
<evidence type="ECO:0000256" key="3">
    <source>
        <dbReference type="ARBA" id="ARBA00022989"/>
    </source>
</evidence>
<keyword evidence="2 6" id="KW-0812">Transmembrane</keyword>
<dbReference type="Gene3D" id="1.20.1740.10">
    <property type="entry name" value="Amino acid/polyamine transporter I"/>
    <property type="match status" value="1"/>
</dbReference>
<evidence type="ECO:0000256" key="2">
    <source>
        <dbReference type="ARBA" id="ARBA00022692"/>
    </source>
</evidence>
<feature type="transmembrane region" description="Helical" evidence="6">
    <location>
        <begin position="338"/>
        <end position="366"/>
    </location>
</feature>
<keyword evidence="3 6" id="KW-1133">Transmembrane helix</keyword>
<evidence type="ECO:0000256" key="6">
    <source>
        <dbReference type="SAM" id="Phobius"/>
    </source>
</evidence>
<evidence type="ECO:0000313" key="7">
    <source>
        <dbReference type="EMBL" id="KAK8033729.1"/>
    </source>
</evidence>
<keyword evidence="8" id="KW-1185">Reference proteome</keyword>
<gene>
    <name evidence="7" type="ORF">PG991_003127</name>
</gene>
<feature type="compositionally biased region" description="Polar residues" evidence="5">
    <location>
        <begin position="25"/>
        <end position="45"/>
    </location>
</feature>
<feature type="transmembrane region" description="Helical" evidence="6">
    <location>
        <begin position="424"/>
        <end position="445"/>
    </location>
</feature>
<feature type="transmembrane region" description="Helical" evidence="6">
    <location>
        <begin position="212"/>
        <end position="236"/>
    </location>
</feature>
<organism evidence="7 8">
    <name type="scientific">Apiospora marii</name>
    <dbReference type="NCBI Taxonomy" id="335849"/>
    <lineage>
        <taxon>Eukaryota</taxon>
        <taxon>Fungi</taxon>
        <taxon>Dikarya</taxon>
        <taxon>Ascomycota</taxon>
        <taxon>Pezizomycotina</taxon>
        <taxon>Sordariomycetes</taxon>
        <taxon>Xylariomycetidae</taxon>
        <taxon>Amphisphaeriales</taxon>
        <taxon>Apiosporaceae</taxon>
        <taxon>Apiospora</taxon>
    </lineage>
</organism>
<feature type="transmembrane region" description="Helical" evidence="6">
    <location>
        <begin position="179"/>
        <end position="200"/>
    </location>
</feature>
<name>A0ABR1SHH3_9PEZI</name>
<accession>A0ABR1SHH3</accession>
<feature type="transmembrane region" description="Helical" evidence="6">
    <location>
        <begin position="272"/>
        <end position="291"/>
    </location>
</feature>
<sequence length="506" mass="54415">MAVTSSSAHPVEEDGAPHSLEADDLQSQGRSSADTEANENWNPNTELLYPDRPTPRPDEGKLSLLDGLALVIGLQVGSGIFAAPSQVTLHVPSAVAGVSVWVLAGLLVWTGAASVIELGLQVPLNGGIQEYLRECYGDFAACAFTWSWIGISRPASMALITGIFADYICRAFLPADSHVAAPWLATKAVGLAGLWIITYANCTGARTGPSIAGAFMFLKLATLIGITIVGFGAAIWGKMYGPDKSGRVTWATPDVTPPDDQPTASLKTLDDALFAALFCYAGWETIGFFLGDMQNPKRDLPRALTAAISIVTVGFALVNISLYMVLPLDVIRATSTPVVVFAQVLLGTPAVVVVSLMIAASCIGALNANVYATATLCVAASRRAYLPPVFETRPLQWPWQRPSRRRGPARPDNAEPSQCKVPTIAMIMNSALASVFFCMGTFTQLVAFKGIVEYFFFFFTILGVFVLRSRQNTEGISPYRTGSWNPIIFRHCIDVNYYTILHYLSG</sequence>
<dbReference type="Pfam" id="PF13520">
    <property type="entry name" value="AA_permease_2"/>
    <property type="match status" value="1"/>
</dbReference>
<evidence type="ECO:0000256" key="1">
    <source>
        <dbReference type="ARBA" id="ARBA00004141"/>
    </source>
</evidence>
<dbReference type="InterPro" id="IPR002293">
    <property type="entry name" value="AA/rel_permease1"/>
</dbReference>
<feature type="transmembrane region" description="Helical" evidence="6">
    <location>
        <begin position="62"/>
        <end position="83"/>
    </location>
</feature>
<feature type="transmembrane region" description="Helical" evidence="6">
    <location>
        <begin position="89"/>
        <end position="109"/>
    </location>
</feature>
<dbReference type="PANTHER" id="PTHR11785:SF402">
    <property type="entry name" value="AMINO ACID TRANSPORTER (EUROFUNG)"/>
    <property type="match status" value="1"/>
</dbReference>
<feature type="region of interest" description="Disordered" evidence="5">
    <location>
        <begin position="1"/>
        <end position="55"/>
    </location>
</feature>
<comment type="subcellular location">
    <subcellularLocation>
        <location evidence="1">Membrane</location>
        <topology evidence="1">Multi-pass membrane protein</topology>
    </subcellularLocation>
</comment>
<feature type="transmembrane region" description="Helical" evidence="6">
    <location>
        <begin position="451"/>
        <end position="467"/>
    </location>
</feature>
<dbReference type="PIRSF" id="PIRSF006060">
    <property type="entry name" value="AA_transporter"/>
    <property type="match status" value="1"/>
</dbReference>
<evidence type="ECO:0000313" key="8">
    <source>
        <dbReference type="Proteomes" id="UP001396898"/>
    </source>
</evidence>